<keyword evidence="2" id="KW-0413">Isomerase</keyword>
<dbReference type="Pfam" id="PF13580">
    <property type="entry name" value="SIS_2"/>
    <property type="match status" value="1"/>
</dbReference>
<dbReference type="SUPFAM" id="SSF53697">
    <property type="entry name" value="SIS domain"/>
    <property type="match status" value="1"/>
</dbReference>
<dbReference type="GO" id="GO:1901135">
    <property type="term" value="P:carbohydrate derivative metabolic process"/>
    <property type="evidence" value="ECO:0007669"/>
    <property type="project" value="InterPro"/>
</dbReference>
<organism evidence="2 3">
    <name type="scientific">Streptomyces griseoaurantiacus</name>
    <dbReference type="NCBI Taxonomy" id="68213"/>
    <lineage>
        <taxon>Bacteria</taxon>
        <taxon>Bacillati</taxon>
        <taxon>Actinomycetota</taxon>
        <taxon>Actinomycetes</taxon>
        <taxon>Kitasatosporales</taxon>
        <taxon>Streptomycetaceae</taxon>
        <taxon>Streptomyces</taxon>
        <taxon>Streptomyces aurantiacus group</taxon>
    </lineage>
</organism>
<reference evidence="2 3" key="1">
    <citation type="submission" date="2016-10" db="EMBL/GenBank/DDBJ databases">
        <authorList>
            <person name="de Groot N.N."/>
        </authorList>
    </citation>
    <scope>NUCLEOTIDE SEQUENCE [LARGE SCALE GENOMIC DNA]</scope>
    <source>
        <strain evidence="2 3">CGMCC 4.1859</strain>
    </source>
</reference>
<dbReference type="AlphaFoldDB" id="A0A1G7J7S5"/>
<dbReference type="PANTHER" id="PTHR30390">
    <property type="entry name" value="SEDOHEPTULOSE 7-PHOSPHATE ISOMERASE / DNAA INITIATOR-ASSOCIATING FACTOR FOR REPLICATION INITIATION"/>
    <property type="match status" value="1"/>
</dbReference>
<sequence>MSLSSITALRDAAATVTAGLDTDALTAAVGVLADCRATRGVVLTAGIGGSSSTASHFAADLTKFTRTPHEPHLRAVALLDNIACHTAWTNDDDPGLALAHLAEPWLPSHAGARDAVVLFSVHGGARDGSVSRGLVELAAFARKQGAAVIAVTGFDGGATSDLADVHINVPLDREPLATPGIESVHLLVAHALCLALTDGEKR</sequence>
<evidence type="ECO:0000259" key="1">
    <source>
        <dbReference type="PROSITE" id="PS51464"/>
    </source>
</evidence>
<dbReference type="PROSITE" id="PS51464">
    <property type="entry name" value="SIS"/>
    <property type="match status" value="1"/>
</dbReference>
<feature type="domain" description="SIS" evidence="1">
    <location>
        <begin position="28"/>
        <end position="202"/>
    </location>
</feature>
<dbReference type="Proteomes" id="UP000198614">
    <property type="component" value="Unassembled WGS sequence"/>
</dbReference>
<dbReference type="EMBL" id="FNAX01000006">
    <property type="protein sequence ID" value="SDF21032.1"/>
    <property type="molecule type" value="Genomic_DNA"/>
</dbReference>
<name>A0A1G7J7S5_9ACTN</name>
<dbReference type="Gene3D" id="3.40.50.10490">
    <property type="entry name" value="Glucose-6-phosphate isomerase like protein, domain 1"/>
    <property type="match status" value="1"/>
</dbReference>
<proteinExistence type="predicted"/>
<dbReference type="GO" id="GO:0016853">
    <property type="term" value="F:isomerase activity"/>
    <property type="evidence" value="ECO:0007669"/>
    <property type="project" value="UniProtKB-KW"/>
</dbReference>
<dbReference type="InterPro" id="IPR050099">
    <property type="entry name" value="SIS_GmhA/DiaA_subfam"/>
</dbReference>
<dbReference type="OrthoDB" id="9780503at2"/>
<dbReference type="PANTHER" id="PTHR30390:SF6">
    <property type="entry name" value="DNAA INITIATOR-ASSOCIATING PROTEIN DIAA"/>
    <property type="match status" value="1"/>
</dbReference>
<gene>
    <name evidence="2" type="ORF">SAMN05216260_106322</name>
</gene>
<dbReference type="InterPro" id="IPR046348">
    <property type="entry name" value="SIS_dom_sf"/>
</dbReference>
<evidence type="ECO:0000313" key="3">
    <source>
        <dbReference type="Proteomes" id="UP000198614"/>
    </source>
</evidence>
<protein>
    <submittedName>
        <fullName evidence="2">D-sedoheptulose 7-phosphate isomerase</fullName>
    </submittedName>
</protein>
<dbReference type="InterPro" id="IPR001347">
    <property type="entry name" value="SIS_dom"/>
</dbReference>
<accession>A0A1G7J7S5</accession>
<evidence type="ECO:0000313" key="2">
    <source>
        <dbReference type="EMBL" id="SDF21032.1"/>
    </source>
</evidence>
<dbReference type="GO" id="GO:0097367">
    <property type="term" value="F:carbohydrate derivative binding"/>
    <property type="evidence" value="ECO:0007669"/>
    <property type="project" value="InterPro"/>
</dbReference>